<organism evidence="14">
    <name type="scientific">Thermodesulfatator atlanticus</name>
    <dbReference type="NCBI Taxonomy" id="501497"/>
    <lineage>
        <taxon>Bacteria</taxon>
        <taxon>Pseudomonadati</taxon>
        <taxon>Thermodesulfobacteriota</taxon>
        <taxon>Thermodesulfobacteria</taxon>
        <taxon>Thermodesulfobacteriales</taxon>
        <taxon>Thermodesulfatatoraceae</taxon>
        <taxon>Thermodesulfatator</taxon>
    </lineage>
</organism>
<accession>A0A7V5NZH6</accession>
<evidence type="ECO:0000313" key="14">
    <source>
        <dbReference type="EMBL" id="HHI97107.1"/>
    </source>
</evidence>
<dbReference type="GO" id="GO:0005886">
    <property type="term" value="C:plasma membrane"/>
    <property type="evidence" value="ECO:0007669"/>
    <property type="project" value="UniProtKB-SubCell"/>
</dbReference>
<evidence type="ECO:0000256" key="6">
    <source>
        <dbReference type="ARBA" id="ARBA00022692"/>
    </source>
</evidence>
<evidence type="ECO:0000256" key="10">
    <source>
        <dbReference type="ARBA" id="ARBA00023004"/>
    </source>
</evidence>
<keyword evidence="9 12" id="KW-1133">Transmembrane helix</keyword>
<comment type="similarity">
    <text evidence="2">Belongs to the HupC/HyaC/HydC family.</text>
</comment>
<keyword evidence="3" id="KW-0813">Transport</keyword>
<dbReference type="PANTHER" id="PTHR30485">
    <property type="entry name" value="NI/FE-HYDROGENASE 1 B-TYPE CYTOCHROME SUBUNIT"/>
    <property type="match status" value="1"/>
</dbReference>
<dbReference type="GO" id="GO:0009055">
    <property type="term" value="F:electron transfer activity"/>
    <property type="evidence" value="ECO:0007669"/>
    <property type="project" value="InterPro"/>
</dbReference>
<dbReference type="InterPro" id="IPR000516">
    <property type="entry name" value="Ni-dep_Hydgase_cyt-B"/>
</dbReference>
<comment type="caution">
    <text evidence="14">The sequence shown here is derived from an EMBL/GenBank/DDBJ whole genome shotgun (WGS) entry which is preliminary data.</text>
</comment>
<keyword evidence="8" id="KW-0249">Electron transport</keyword>
<evidence type="ECO:0000256" key="8">
    <source>
        <dbReference type="ARBA" id="ARBA00022982"/>
    </source>
</evidence>
<dbReference type="PANTHER" id="PTHR30485:SF0">
    <property type="entry name" value="NI_FE-HYDROGENASE 1 B-TYPE CYTOCHROME SUBUNIT-RELATED"/>
    <property type="match status" value="1"/>
</dbReference>
<dbReference type="NCBIfam" id="TIGR02125">
    <property type="entry name" value="CytB-hydogenase"/>
    <property type="match status" value="1"/>
</dbReference>
<evidence type="ECO:0000256" key="7">
    <source>
        <dbReference type="ARBA" id="ARBA00022723"/>
    </source>
</evidence>
<dbReference type="AlphaFoldDB" id="A0A7V5NZH6"/>
<evidence type="ECO:0000256" key="5">
    <source>
        <dbReference type="ARBA" id="ARBA00022617"/>
    </source>
</evidence>
<evidence type="ECO:0000256" key="4">
    <source>
        <dbReference type="ARBA" id="ARBA00022475"/>
    </source>
</evidence>
<keyword evidence="4" id="KW-1003">Cell membrane</keyword>
<comment type="subcellular location">
    <subcellularLocation>
        <location evidence="1">Cell membrane</location>
        <topology evidence="1">Multi-pass membrane protein</topology>
    </subcellularLocation>
</comment>
<evidence type="ECO:0000259" key="13">
    <source>
        <dbReference type="Pfam" id="PF01292"/>
    </source>
</evidence>
<feature type="transmembrane region" description="Helical" evidence="12">
    <location>
        <begin position="126"/>
        <end position="147"/>
    </location>
</feature>
<evidence type="ECO:0000256" key="2">
    <source>
        <dbReference type="ARBA" id="ARBA00008622"/>
    </source>
</evidence>
<dbReference type="PRINTS" id="PR00161">
    <property type="entry name" value="NIHGNASECYTB"/>
</dbReference>
<sequence length="213" mass="24941">MRVYRRVKVWSVLLRLYHWAFALSIITLFLTGYYIHNPFALGPWEGTPTNFLMAEVRFVHFVAGYVFIAALLVRIYLLFFGNQYERFTDFIIFRPRNLVRLFHTVRAYLYLGEHESYGGHNPLAGTVYLCVLVLSVFMALSGLFMLYPEGGLWASWGVTLFGTQQIARLFHYLLFWVYLIFVMIHVYLVVWNDIFGSEGIISGIFSGRKFLRT</sequence>
<proteinExistence type="inferred from homology"/>
<reference evidence="14" key="1">
    <citation type="journal article" date="2020" name="mSystems">
        <title>Genome- and Community-Level Interaction Insights into Carbon Utilization and Element Cycling Functions of Hydrothermarchaeota in Hydrothermal Sediment.</title>
        <authorList>
            <person name="Zhou Z."/>
            <person name="Liu Y."/>
            <person name="Xu W."/>
            <person name="Pan J."/>
            <person name="Luo Z.H."/>
            <person name="Li M."/>
        </authorList>
    </citation>
    <scope>NUCLEOTIDE SEQUENCE [LARGE SCALE GENOMIC DNA]</scope>
    <source>
        <strain evidence="14">HyVt-533</strain>
    </source>
</reference>
<keyword evidence="6 12" id="KW-0812">Transmembrane</keyword>
<dbReference type="GO" id="GO:0022904">
    <property type="term" value="P:respiratory electron transport chain"/>
    <property type="evidence" value="ECO:0007669"/>
    <property type="project" value="InterPro"/>
</dbReference>
<evidence type="ECO:0000256" key="1">
    <source>
        <dbReference type="ARBA" id="ARBA00004651"/>
    </source>
</evidence>
<keyword evidence="7" id="KW-0479">Metal-binding</keyword>
<dbReference type="InterPro" id="IPR051542">
    <property type="entry name" value="Hydrogenase_cytochrome"/>
</dbReference>
<dbReference type="EMBL" id="DROK01000135">
    <property type="protein sequence ID" value="HHI97107.1"/>
    <property type="molecule type" value="Genomic_DNA"/>
</dbReference>
<feature type="transmembrane region" description="Helical" evidence="12">
    <location>
        <begin position="56"/>
        <end position="77"/>
    </location>
</feature>
<feature type="transmembrane region" description="Helical" evidence="12">
    <location>
        <begin position="169"/>
        <end position="190"/>
    </location>
</feature>
<evidence type="ECO:0000256" key="3">
    <source>
        <dbReference type="ARBA" id="ARBA00022448"/>
    </source>
</evidence>
<feature type="domain" description="Cytochrome b561 bacterial/Ni-hydrogenase" evidence="13">
    <location>
        <begin position="9"/>
        <end position="207"/>
    </location>
</feature>
<dbReference type="InterPro" id="IPR016174">
    <property type="entry name" value="Di-haem_cyt_TM"/>
</dbReference>
<protein>
    <submittedName>
        <fullName evidence="14">Ni/Fe-hydrogenase, b-type cytochrome subunit</fullName>
    </submittedName>
</protein>
<feature type="transmembrane region" description="Helical" evidence="12">
    <location>
        <begin position="12"/>
        <end position="36"/>
    </location>
</feature>
<evidence type="ECO:0000256" key="12">
    <source>
        <dbReference type="SAM" id="Phobius"/>
    </source>
</evidence>
<gene>
    <name evidence="14" type="primary">cybH</name>
    <name evidence="14" type="ORF">ENJ96_04575</name>
</gene>
<dbReference type="SUPFAM" id="SSF81342">
    <property type="entry name" value="Transmembrane di-heme cytochromes"/>
    <property type="match status" value="1"/>
</dbReference>
<evidence type="ECO:0000256" key="11">
    <source>
        <dbReference type="ARBA" id="ARBA00023136"/>
    </source>
</evidence>
<dbReference type="GO" id="GO:0005506">
    <property type="term" value="F:iron ion binding"/>
    <property type="evidence" value="ECO:0007669"/>
    <property type="project" value="InterPro"/>
</dbReference>
<dbReference type="Proteomes" id="UP000886101">
    <property type="component" value="Unassembled WGS sequence"/>
</dbReference>
<dbReference type="GO" id="GO:0020037">
    <property type="term" value="F:heme binding"/>
    <property type="evidence" value="ECO:0007669"/>
    <property type="project" value="TreeGrafter"/>
</dbReference>
<name>A0A7V5NZH6_9BACT</name>
<keyword evidence="10" id="KW-0408">Iron</keyword>
<dbReference type="InterPro" id="IPR011577">
    <property type="entry name" value="Cyt_b561_bac/Ni-Hgenase"/>
</dbReference>
<keyword evidence="11 12" id="KW-0472">Membrane</keyword>
<dbReference type="Pfam" id="PF01292">
    <property type="entry name" value="Ni_hydr_CYTB"/>
    <property type="match status" value="1"/>
</dbReference>
<keyword evidence="5" id="KW-0349">Heme</keyword>
<dbReference type="Gene3D" id="1.20.950.20">
    <property type="entry name" value="Transmembrane di-heme cytochromes, Chain C"/>
    <property type="match status" value="1"/>
</dbReference>
<evidence type="ECO:0000256" key="9">
    <source>
        <dbReference type="ARBA" id="ARBA00022989"/>
    </source>
</evidence>